<feature type="transmembrane region" description="Helical" evidence="6">
    <location>
        <begin position="270"/>
        <end position="292"/>
    </location>
</feature>
<feature type="transmembrane region" description="Helical" evidence="6">
    <location>
        <begin position="573"/>
        <end position="595"/>
    </location>
</feature>
<protein>
    <submittedName>
        <fullName evidence="8">Cobalt ABC transporter ATP-binding protein</fullName>
    </submittedName>
</protein>
<evidence type="ECO:0000259" key="7">
    <source>
        <dbReference type="Pfam" id="PF00122"/>
    </source>
</evidence>
<accession>A0A8J3GNS1</accession>
<keyword evidence="6" id="KW-0547">Nucleotide-binding</keyword>
<evidence type="ECO:0000256" key="5">
    <source>
        <dbReference type="ARBA" id="ARBA00023136"/>
    </source>
</evidence>
<keyword evidence="4 6" id="KW-1133">Transmembrane helix</keyword>
<evidence type="ECO:0000313" key="8">
    <source>
        <dbReference type="EMBL" id="GHF08601.1"/>
    </source>
</evidence>
<gene>
    <name evidence="8" type="ORF">GCM10011600_06810</name>
</gene>
<dbReference type="SUPFAM" id="SSF56784">
    <property type="entry name" value="HAD-like"/>
    <property type="match status" value="1"/>
</dbReference>
<dbReference type="InterPro" id="IPR001757">
    <property type="entry name" value="P_typ_ATPase"/>
</dbReference>
<comment type="similarity">
    <text evidence="2 6">Belongs to the cation transport ATPase (P-type) (TC 3.A.3) family. Type IB subfamily.</text>
</comment>
<dbReference type="PRINTS" id="PR00119">
    <property type="entry name" value="CATATPASE"/>
</dbReference>
<dbReference type="InterPro" id="IPR027256">
    <property type="entry name" value="P-typ_ATPase_IB"/>
</dbReference>
<dbReference type="InterPro" id="IPR036412">
    <property type="entry name" value="HAD-like_sf"/>
</dbReference>
<dbReference type="GO" id="GO:0046872">
    <property type="term" value="F:metal ion binding"/>
    <property type="evidence" value="ECO:0007669"/>
    <property type="project" value="UniProtKB-KW"/>
</dbReference>
<dbReference type="NCBIfam" id="TIGR01525">
    <property type="entry name" value="ATPase-IB_hvy"/>
    <property type="match status" value="1"/>
</dbReference>
<dbReference type="SUPFAM" id="SSF81665">
    <property type="entry name" value="Calcium ATPase, transmembrane domain M"/>
    <property type="match status" value="1"/>
</dbReference>
<dbReference type="InterPro" id="IPR008250">
    <property type="entry name" value="ATPase_P-typ_transduc_dom_A_sf"/>
</dbReference>
<organism evidence="8 9">
    <name type="scientific">Pseudolysinimonas yzui</name>
    <dbReference type="NCBI Taxonomy" id="2708254"/>
    <lineage>
        <taxon>Bacteria</taxon>
        <taxon>Bacillati</taxon>
        <taxon>Actinomycetota</taxon>
        <taxon>Actinomycetes</taxon>
        <taxon>Micrococcales</taxon>
        <taxon>Microbacteriaceae</taxon>
        <taxon>Pseudolysinimonas</taxon>
    </lineage>
</organism>
<keyword evidence="6 8" id="KW-0067">ATP-binding</keyword>
<feature type="domain" description="P-type ATPase A" evidence="7">
    <location>
        <begin position="129"/>
        <end position="229"/>
    </location>
</feature>
<dbReference type="InterPro" id="IPR023299">
    <property type="entry name" value="ATPase_P-typ_cyto_dom_N"/>
</dbReference>
<dbReference type="Proteomes" id="UP000617531">
    <property type="component" value="Unassembled WGS sequence"/>
</dbReference>
<keyword evidence="9" id="KW-1185">Reference proteome</keyword>
<evidence type="ECO:0000256" key="2">
    <source>
        <dbReference type="ARBA" id="ARBA00006024"/>
    </source>
</evidence>
<dbReference type="NCBIfam" id="TIGR01512">
    <property type="entry name" value="ATPase-IB2_Cd"/>
    <property type="match status" value="1"/>
</dbReference>
<dbReference type="Pfam" id="PF00122">
    <property type="entry name" value="E1-E2_ATPase"/>
    <property type="match status" value="1"/>
</dbReference>
<feature type="transmembrane region" description="Helical" evidence="6">
    <location>
        <begin position="21"/>
        <end position="41"/>
    </location>
</feature>
<dbReference type="GO" id="GO:0005524">
    <property type="term" value="F:ATP binding"/>
    <property type="evidence" value="ECO:0007669"/>
    <property type="project" value="UniProtKB-UniRule"/>
</dbReference>
<dbReference type="GO" id="GO:0016887">
    <property type="term" value="F:ATP hydrolysis activity"/>
    <property type="evidence" value="ECO:0007669"/>
    <property type="project" value="InterPro"/>
</dbReference>
<dbReference type="InterPro" id="IPR023214">
    <property type="entry name" value="HAD_sf"/>
</dbReference>
<dbReference type="AlphaFoldDB" id="A0A8J3GNS1"/>
<dbReference type="InterPro" id="IPR018303">
    <property type="entry name" value="ATPase_P-typ_P_site"/>
</dbReference>
<evidence type="ECO:0000256" key="6">
    <source>
        <dbReference type="RuleBase" id="RU362081"/>
    </source>
</evidence>
<evidence type="ECO:0000313" key="9">
    <source>
        <dbReference type="Proteomes" id="UP000617531"/>
    </source>
</evidence>
<dbReference type="Pfam" id="PF00702">
    <property type="entry name" value="Hydrolase"/>
    <property type="match status" value="1"/>
</dbReference>
<keyword evidence="6" id="KW-0479">Metal-binding</keyword>
<sequence>MTVLADTRRVPRAGVGKLARRYPLVVLVLAAGLAADILTLIGQGTAAGWTATAVAATVALLQLVRMVRDARAGRWGLDILAVLAISSTAVLGDYWASLIVALMMAGGEALEDYASHRARGQLTALLSRVPRFARRIGADGEPHEVDVAALAPGDVVAVAPGDVVPVDAVLLDAEAEFDESSLTGESLPVTHLAGSAVLSGSVNGSSVVRMRATARAQDSQYQQIVALVEGAAASRGRFVRLADRFSLPFTGVALLIAGIAWAVSGDPVRFAEVLVVATPCPLLIAAPVAFVAGMGRAAREGVVIKSGESLERLAHPHTVAMDKTGTLTRGRPEVDRVESFGATSVDDILAIAAGAEENSNHVLATAILEAADARKVRPAHVTELQEETSHGMRGHWNGAHAFVGKAAFVAAGTAPFEPGALAPGEMAVYVGADDEPMGRIVLRDEVRPDSAATIARLRDAGVRAIVMMTGDSDATAQHVARAVGITDVRAGLLPADKVAVVAGLPDRPVLMVGDGVNDAPVLAAADVGVAMGARGSTAASESADVVILVDDLDRVGTAVTTARRTVRIARQSIALGIGLSVVFMLIAATGVLPAIGGALVQEGIDVATILNGLRAGRGARAARPRTVPVSGRS</sequence>
<evidence type="ECO:0000256" key="4">
    <source>
        <dbReference type="ARBA" id="ARBA00022989"/>
    </source>
</evidence>
<evidence type="ECO:0000256" key="3">
    <source>
        <dbReference type="ARBA" id="ARBA00022692"/>
    </source>
</evidence>
<keyword evidence="3 6" id="KW-0812">Transmembrane</keyword>
<dbReference type="PANTHER" id="PTHR48085:SF5">
    <property type="entry name" value="CADMIUM_ZINC-TRANSPORTING ATPASE HMA4-RELATED"/>
    <property type="match status" value="1"/>
</dbReference>
<dbReference type="EMBL" id="BNAI01000001">
    <property type="protein sequence ID" value="GHF08601.1"/>
    <property type="molecule type" value="Genomic_DNA"/>
</dbReference>
<dbReference type="GO" id="GO:0005886">
    <property type="term" value="C:plasma membrane"/>
    <property type="evidence" value="ECO:0007669"/>
    <property type="project" value="UniProtKB-SubCell"/>
</dbReference>
<dbReference type="PROSITE" id="PS00154">
    <property type="entry name" value="ATPASE_E1_E2"/>
    <property type="match status" value="1"/>
</dbReference>
<dbReference type="NCBIfam" id="TIGR01494">
    <property type="entry name" value="ATPase_P-type"/>
    <property type="match status" value="1"/>
</dbReference>
<dbReference type="PANTHER" id="PTHR48085">
    <property type="entry name" value="CADMIUM/ZINC-TRANSPORTING ATPASE HMA2-RELATED"/>
    <property type="match status" value="1"/>
</dbReference>
<evidence type="ECO:0000256" key="1">
    <source>
        <dbReference type="ARBA" id="ARBA00004651"/>
    </source>
</evidence>
<dbReference type="InterPro" id="IPR023298">
    <property type="entry name" value="ATPase_P-typ_TM_dom_sf"/>
</dbReference>
<feature type="transmembrane region" description="Helical" evidence="6">
    <location>
        <begin position="47"/>
        <end position="64"/>
    </location>
</feature>
<dbReference type="InterPro" id="IPR059000">
    <property type="entry name" value="ATPase_P-type_domA"/>
</dbReference>
<keyword evidence="5 6" id="KW-0472">Membrane</keyword>
<name>A0A8J3GNS1_9MICO</name>
<reference evidence="8" key="2">
    <citation type="submission" date="2020-09" db="EMBL/GenBank/DDBJ databases">
        <authorList>
            <person name="Sun Q."/>
            <person name="Zhou Y."/>
        </authorList>
    </citation>
    <scope>NUCLEOTIDE SEQUENCE</scope>
    <source>
        <strain evidence="8">CGMCC 1.16548</strain>
    </source>
</reference>
<dbReference type="GO" id="GO:0019829">
    <property type="term" value="F:ATPase-coupled monoatomic cation transmembrane transporter activity"/>
    <property type="evidence" value="ECO:0007669"/>
    <property type="project" value="InterPro"/>
</dbReference>
<dbReference type="SUPFAM" id="SSF81653">
    <property type="entry name" value="Calcium ATPase, transduction domain A"/>
    <property type="match status" value="1"/>
</dbReference>
<dbReference type="RefSeq" id="WP_191281943.1">
    <property type="nucleotide sequence ID" value="NZ_BNAI01000001.1"/>
</dbReference>
<reference evidence="8" key="1">
    <citation type="journal article" date="2014" name="Int. J. Syst. Evol. Microbiol.">
        <title>Complete genome sequence of Corynebacterium casei LMG S-19264T (=DSM 44701T), isolated from a smear-ripened cheese.</title>
        <authorList>
            <consortium name="US DOE Joint Genome Institute (JGI-PGF)"/>
            <person name="Walter F."/>
            <person name="Albersmeier A."/>
            <person name="Kalinowski J."/>
            <person name="Ruckert C."/>
        </authorList>
    </citation>
    <scope>NUCLEOTIDE SEQUENCE</scope>
    <source>
        <strain evidence="8">CGMCC 1.16548</strain>
    </source>
</reference>
<dbReference type="InterPro" id="IPR051014">
    <property type="entry name" value="Cation_Transport_ATPase_IB"/>
</dbReference>
<dbReference type="Gene3D" id="2.70.150.10">
    <property type="entry name" value="Calcium-transporting ATPase, cytoplasmic transduction domain A"/>
    <property type="match status" value="1"/>
</dbReference>
<comment type="subcellular location">
    <subcellularLocation>
        <location evidence="1">Cell membrane</location>
        <topology evidence="1">Multi-pass membrane protein</topology>
    </subcellularLocation>
</comment>
<dbReference type="Gene3D" id="3.40.50.1000">
    <property type="entry name" value="HAD superfamily/HAD-like"/>
    <property type="match status" value="1"/>
</dbReference>
<feature type="transmembrane region" description="Helical" evidence="6">
    <location>
        <begin position="245"/>
        <end position="264"/>
    </location>
</feature>
<keyword evidence="6" id="KW-1003">Cell membrane</keyword>
<dbReference type="Gene3D" id="3.40.1110.10">
    <property type="entry name" value="Calcium-transporting ATPase, cytoplasmic domain N"/>
    <property type="match status" value="1"/>
</dbReference>
<comment type="caution">
    <text evidence="8">The sequence shown here is derived from an EMBL/GenBank/DDBJ whole genome shotgun (WGS) entry which is preliminary data.</text>
</comment>
<dbReference type="GO" id="GO:0015086">
    <property type="term" value="F:cadmium ion transmembrane transporter activity"/>
    <property type="evidence" value="ECO:0007669"/>
    <property type="project" value="TreeGrafter"/>
</dbReference>
<proteinExistence type="inferred from homology"/>